<dbReference type="InterPro" id="IPR005123">
    <property type="entry name" value="Oxoglu/Fe-dep_dioxygenase_dom"/>
</dbReference>
<evidence type="ECO:0000313" key="2">
    <source>
        <dbReference type="EMBL" id="KXN68134.1"/>
    </source>
</evidence>
<dbReference type="OrthoDB" id="271595at2759"/>
<proteinExistence type="predicted"/>
<dbReference type="Proteomes" id="UP000070444">
    <property type="component" value="Unassembled WGS sequence"/>
</dbReference>
<keyword evidence="3" id="KW-1185">Reference proteome</keyword>
<dbReference type="Gene3D" id="2.60.120.590">
    <property type="entry name" value="Alpha-ketoglutarate-dependent dioxygenase AlkB-like"/>
    <property type="match status" value="1"/>
</dbReference>
<dbReference type="OMA" id="KRRTQQY"/>
<dbReference type="PANTHER" id="PTHR12463">
    <property type="entry name" value="OXYGENASE-RELATED"/>
    <property type="match status" value="1"/>
</dbReference>
<dbReference type="GO" id="GO:0016491">
    <property type="term" value="F:oxidoreductase activity"/>
    <property type="evidence" value="ECO:0007669"/>
    <property type="project" value="TreeGrafter"/>
</dbReference>
<reference evidence="2 3" key="1">
    <citation type="journal article" date="2015" name="Genome Biol. Evol.">
        <title>Phylogenomic analyses indicate that early fungi evolved digesting cell walls of algal ancestors of land plants.</title>
        <authorList>
            <person name="Chang Y."/>
            <person name="Wang S."/>
            <person name="Sekimoto S."/>
            <person name="Aerts A.L."/>
            <person name="Choi C."/>
            <person name="Clum A."/>
            <person name="LaButti K.M."/>
            <person name="Lindquist E.A."/>
            <person name="Yee Ngan C."/>
            <person name="Ohm R.A."/>
            <person name="Salamov A.A."/>
            <person name="Grigoriev I.V."/>
            <person name="Spatafora J.W."/>
            <person name="Berbee M.L."/>
        </authorList>
    </citation>
    <scope>NUCLEOTIDE SEQUENCE [LARGE SCALE GENOMIC DNA]</scope>
    <source>
        <strain evidence="2 3">NRRL 28638</strain>
    </source>
</reference>
<gene>
    <name evidence="2" type="ORF">CONCODRAFT_72468</name>
</gene>
<dbReference type="PANTHER" id="PTHR12463:SF1">
    <property type="entry name" value="2-OXOGLUTARATE AND FE-DEPENDENT OXYGENASE FAMILY PROTEIN"/>
    <property type="match status" value="1"/>
</dbReference>
<dbReference type="GO" id="GO:0032451">
    <property type="term" value="F:demethylase activity"/>
    <property type="evidence" value="ECO:0007669"/>
    <property type="project" value="TreeGrafter"/>
</dbReference>
<dbReference type="InterPro" id="IPR037151">
    <property type="entry name" value="AlkB-like_sf"/>
</dbReference>
<name>A0A137NZU7_CONC2</name>
<accession>A0A137NZU7</accession>
<protein>
    <recommendedName>
        <fullName evidence="1">Fe2OG dioxygenase domain-containing protein</fullName>
    </recommendedName>
</protein>
<evidence type="ECO:0000259" key="1">
    <source>
        <dbReference type="PROSITE" id="PS51471"/>
    </source>
</evidence>
<dbReference type="STRING" id="796925.A0A137NZU7"/>
<dbReference type="AlphaFoldDB" id="A0A137NZU7"/>
<dbReference type="EMBL" id="KQ964593">
    <property type="protein sequence ID" value="KXN68134.1"/>
    <property type="molecule type" value="Genomic_DNA"/>
</dbReference>
<dbReference type="InterPro" id="IPR032857">
    <property type="entry name" value="ALKBH4"/>
</dbReference>
<dbReference type="SUPFAM" id="SSF51197">
    <property type="entry name" value="Clavaminate synthase-like"/>
    <property type="match status" value="1"/>
</dbReference>
<evidence type="ECO:0000313" key="3">
    <source>
        <dbReference type="Proteomes" id="UP000070444"/>
    </source>
</evidence>
<feature type="domain" description="Fe2OG dioxygenase" evidence="1">
    <location>
        <begin position="93"/>
        <end position="214"/>
    </location>
</feature>
<dbReference type="GO" id="GO:0070988">
    <property type="term" value="P:demethylation"/>
    <property type="evidence" value="ECO:0007669"/>
    <property type="project" value="InterPro"/>
</dbReference>
<dbReference type="Pfam" id="PF13532">
    <property type="entry name" value="2OG-FeII_Oxy_2"/>
    <property type="match status" value="1"/>
</dbReference>
<dbReference type="PROSITE" id="PS51471">
    <property type="entry name" value="FE2OG_OXY"/>
    <property type="match status" value="1"/>
</dbReference>
<organism evidence="2 3">
    <name type="scientific">Conidiobolus coronatus (strain ATCC 28846 / CBS 209.66 / NRRL 28638)</name>
    <name type="common">Delacroixia coronata</name>
    <dbReference type="NCBI Taxonomy" id="796925"/>
    <lineage>
        <taxon>Eukaryota</taxon>
        <taxon>Fungi</taxon>
        <taxon>Fungi incertae sedis</taxon>
        <taxon>Zoopagomycota</taxon>
        <taxon>Entomophthoromycotina</taxon>
        <taxon>Entomophthoromycetes</taxon>
        <taxon>Entomophthorales</taxon>
        <taxon>Ancylistaceae</taxon>
        <taxon>Conidiobolus</taxon>
    </lineage>
</organism>
<dbReference type="InterPro" id="IPR027450">
    <property type="entry name" value="AlkB-like"/>
</dbReference>
<sequence length="225" mass="26143">MVEVNEFDYLPGATVIYDFISEAEELELVSNIDKSNWGGNGQYPNPELRRRTQHFGYLFSYRYRQIEKYLGDFPQFLKTINKKLVNIENGHIDLNSIIINEYEVGQGIMPHTDSAEIFGPVISSLSLLSPCNMEFTPTKQKTLELQKSDQKIPKINIHLPRRSLLIMKENCRYDYQHSISKNSIEYLPIINDGSLSSEEFTRDRRISLTFRTMLDTESFDNSNNN</sequence>